<accession>A0A6J7WD95</accession>
<protein>
    <submittedName>
        <fullName evidence="1">Uncharacterized protein</fullName>
    </submittedName>
</protein>
<evidence type="ECO:0000313" key="1">
    <source>
        <dbReference type="EMBL" id="CAB5207202.1"/>
    </source>
</evidence>
<gene>
    <name evidence="1" type="ORF">UFOVP180_43</name>
</gene>
<proteinExistence type="predicted"/>
<sequence>MTELEKHKIYLEKLLTLERWEIDNDFRHWGTNQTIFAVEDEIRRLELRSFWMTTK</sequence>
<dbReference type="EMBL" id="LR798227">
    <property type="protein sequence ID" value="CAB5207202.1"/>
    <property type="molecule type" value="Genomic_DNA"/>
</dbReference>
<organism evidence="1">
    <name type="scientific">uncultured Caudovirales phage</name>
    <dbReference type="NCBI Taxonomy" id="2100421"/>
    <lineage>
        <taxon>Viruses</taxon>
        <taxon>Duplodnaviria</taxon>
        <taxon>Heunggongvirae</taxon>
        <taxon>Uroviricota</taxon>
        <taxon>Caudoviricetes</taxon>
        <taxon>Peduoviridae</taxon>
        <taxon>Maltschvirus</taxon>
        <taxon>Maltschvirus maltsch</taxon>
    </lineage>
</organism>
<reference evidence="1" key="1">
    <citation type="submission" date="2020-05" db="EMBL/GenBank/DDBJ databases">
        <authorList>
            <person name="Chiriac C."/>
            <person name="Salcher M."/>
            <person name="Ghai R."/>
            <person name="Kavagutti S V."/>
        </authorList>
    </citation>
    <scope>NUCLEOTIDE SEQUENCE</scope>
</reference>
<name>A0A6J7WD95_9CAUD</name>